<evidence type="ECO:0000313" key="5">
    <source>
        <dbReference type="Proteomes" id="UP000501802"/>
    </source>
</evidence>
<dbReference type="PROSITE" id="PS01031">
    <property type="entry name" value="SHSP"/>
    <property type="match status" value="1"/>
</dbReference>
<reference evidence="4 5" key="1">
    <citation type="submission" date="2020-03" db="EMBL/GenBank/DDBJ databases">
        <authorList>
            <person name="Kim M.K."/>
        </authorList>
    </citation>
    <scope>NUCLEOTIDE SEQUENCE [LARGE SCALE GENOMIC DNA]</scope>
    <source>
        <strain evidence="4 5">BT328</strain>
    </source>
</reference>
<name>A0A6G9AWN7_9BACT</name>
<protein>
    <submittedName>
        <fullName evidence="4">Hsp20/alpha crystallin family protein</fullName>
    </submittedName>
</protein>
<dbReference type="InterPro" id="IPR031107">
    <property type="entry name" value="Small_HSP"/>
</dbReference>
<dbReference type="AlphaFoldDB" id="A0A6G9AWN7"/>
<dbReference type="InterPro" id="IPR002068">
    <property type="entry name" value="A-crystallin/Hsp20_dom"/>
</dbReference>
<evidence type="ECO:0000313" key="4">
    <source>
        <dbReference type="EMBL" id="QIP16613.1"/>
    </source>
</evidence>
<dbReference type="Pfam" id="PF00011">
    <property type="entry name" value="HSP20"/>
    <property type="match status" value="1"/>
</dbReference>
<dbReference type="PANTHER" id="PTHR11527">
    <property type="entry name" value="HEAT-SHOCK PROTEIN 20 FAMILY MEMBER"/>
    <property type="match status" value="1"/>
</dbReference>
<dbReference type="KEGG" id="spib:G8759_30225"/>
<dbReference type="Proteomes" id="UP000501802">
    <property type="component" value="Chromosome"/>
</dbReference>
<sequence>MHHNQAFQSDYKGGCGSMGRGKFGGFKGRGRFGNFWGRHTGGFFQPPVNIEETDDNYVISLFAAGIIKENVTLTVKDDILTIAYPGSNQDTNSESTAQGNYTYQEHSVGSFERSFRLNDKVIVETISASYAEGILKVVLPKNPATNKPAQTITVG</sequence>
<dbReference type="Gene3D" id="2.60.40.790">
    <property type="match status" value="1"/>
</dbReference>
<proteinExistence type="inferred from homology"/>
<evidence type="ECO:0000256" key="1">
    <source>
        <dbReference type="PROSITE-ProRule" id="PRU00285"/>
    </source>
</evidence>
<dbReference type="EMBL" id="CP050063">
    <property type="protein sequence ID" value="QIP16613.1"/>
    <property type="molecule type" value="Genomic_DNA"/>
</dbReference>
<organism evidence="4 5">
    <name type="scientific">Spirosoma aureum</name>
    <dbReference type="NCBI Taxonomy" id="2692134"/>
    <lineage>
        <taxon>Bacteria</taxon>
        <taxon>Pseudomonadati</taxon>
        <taxon>Bacteroidota</taxon>
        <taxon>Cytophagia</taxon>
        <taxon>Cytophagales</taxon>
        <taxon>Cytophagaceae</taxon>
        <taxon>Spirosoma</taxon>
    </lineage>
</organism>
<evidence type="ECO:0000256" key="2">
    <source>
        <dbReference type="RuleBase" id="RU003616"/>
    </source>
</evidence>
<accession>A0A6G9AWN7</accession>
<dbReference type="SUPFAM" id="SSF49764">
    <property type="entry name" value="HSP20-like chaperones"/>
    <property type="match status" value="1"/>
</dbReference>
<keyword evidence="5" id="KW-1185">Reference proteome</keyword>
<dbReference type="CDD" id="cd06464">
    <property type="entry name" value="ACD_sHsps-like"/>
    <property type="match status" value="1"/>
</dbReference>
<gene>
    <name evidence="4" type="ORF">G8759_30225</name>
</gene>
<dbReference type="InterPro" id="IPR008978">
    <property type="entry name" value="HSP20-like_chaperone"/>
</dbReference>
<comment type="similarity">
    <text evidence="1 2">Belongs to the small heat shock protein (HSP20) family.</text>
</comment>
<feature type="domain" description="SHSP" evidence="3">
    <location>
        <begin position="39"/>
        <end position="155"/>
    </location>
</feature>
<dbReference type="RefSeq" id="WP_167216672.1">
    <property type="nucleotide sequence ID" value="NZ_CP050063.1"/>
</dbReference>
<evidence type="ECO:0000259" key="3">
    <source>
        <dbReference type="PROSITE" id="PS01031"/>
    </source>
</evidence>